<dbReference type="Pfam" id="PF00412">
    <property type="entry name" value="LIM"/>
    <property type="match status" value="1"/>
</dbReference>
<feature type="region of interest" description="Disordered" evidence="7">
    <location>
        <begin position="287"/>
        <end position="366"/>
    </location>
</feature>
<feature type="domain" description="LIM zinc-binding" evidence="8">
    <location>
        <begin position="175"/>
        <end position="239"/>
    </location>
</feature>
<organism evidence="9 10">
    <name type="scientific">Amanita thiersii Skay4041</name>
    <dbReference type="NCBI Taxonomy" id="703135"/>
    <lineage>
        <taxon>Eukaryota</taxon>
        <taxon>Fungi</taxon>
        <taxon>Dikarya</taxon>
        <taxon>Basidiomycota</taxon>
        <taxon>Agaricomycotina</taxon>
        <taxon>Agaricomycetes</taxon>
        <taxon>Agaricomycetidae</taxon>
        <taxon>Agaricales</taxon>
        <taxon>Pluteineae</taxon>
        <taxon>Amanitaceae</taxon>
        <taxon>Amanita</taxon>
    </lineage>
</organism>
<feature type="region of interest" description="Disordered" evidence="7">
    <location>
        <begin position="744"/>
        <end position="774"/>
    </location>
</feature>
<dbReference type="PANTHER" id="PTHR24215">
    <property type="entry name" value="RHO-GTPASE-ACTIVATING PROTEIN LRG1"/>
    <property type="match status" value="1"/>
</dbReference>
<dbReference type="EMBL" id="KZ301969">
    <property type="protein sequence ID" value="PFH54604.1"/>
    <property type="molecule type" value="Genomic_DNA"/>
</dbReference>
<keyword evidence="3" id="KW-0677">Repeat</keyword>
<protein>
    <recommendedName>
        <fullName evidence="8">LIM zinc-binding domain-containing protein</fullName>
    </recommendedName>
</protein>
<dbReference type="InterPro" id="IPR001781">
    <property type="entry name" value="Znf_LIM"/>
</dbReference>
<evidence type="ECO:0000256" key="3">
    <source>
        <dbReference type="ARBA" id="ARBA00022737"/>
    </source>
</evidence>
<dbReference type="CDD" id="cd08368">
    <property type="entry name" value="LIM"/>
    <property type="match status" value="1"/>
</dbReference>
<feature type="compositionally biased region" description="Basic and acidic residues" evidence="7">
    <location>
        <begin position="313"/>
        <end position="331"/>
    </location>
</feature>
<keyword evidence="2 6" id="KW-0479">Metal-binding</keyword>
<dbReference type="SMART" id="SM00132">
    <property type="entry name" value="LIM"/>
    <property type="match status" value="2"/>
</dbReference>
<feature type="region of interest" description="Disordered" evidence="7">
    <location>
        <begin position="382"/>
        <end position="442"/>
    </location>
</feature>
<feature type="region of interest" description="Disordered" evidence="7">
    <location>
        <begin position="50"/>
        <end position="70"/>
    </location>
</feature>
<keyword evidence="6" id="KW-0440">LIM domain</keyword>
<dbReference type="GO" id="GO:0046872">
    <property type="term" value="F:metal ion binding"/>
    <property type="evidence" value="ECO:0007669"/>
    <property type="project" value="UniProtKB-KW"/>
</dbReference>
<dbReference type="PANTHER" id="PTHR24215:SF35">
    <property type="entry name" value="MUSCLE LIM PROTEIN MLP84B"/>
    <property type="match status" value="1"/>
</dbReference>
<feature type="compositionally biased region" description="Polar residues" evidence="7">
    <location>
        <begin position="395"/>
        <end position="408"/>
    </location>
</feature>
<evidence type="ECO:0000256" key="2">
    <source>
        <dbReference type="ARBA" id="ARBA00022723"/>
    </source>
</evidence>
<dbReference type="GO" id="GO:0030695">
    <property type="term" value="F:GTPase regulator activity"/>
    <property type="evidence" value="ECO:0007669"/>
    <property type="project" value="UniProtKB-ARBA"/>
</dbReference>
<dbReference type="GO" id="GO:0005634">
    <property type="term" value="C:nucleus"/>
    <property type="evidence" value="ECO:0007669"/>
    <property type="project" value="UniProtKB-SubCell"/>
</dbReference>
<reference evidence="9 10" key="1">
    <citation type="submission" date="2014-02" db="EMBL/GenBank/DDBJ databases">
        <title>Transposable element dynamics among asymbiotic and ectomycorrhizal Amanita fungi.</title>
        <authorList>
            <consortium name="DOE Joint Genome Institute"/>
            <person name="Hess J."/>
            <person name="Skrede I."/>
            <person name="Wolfe B."/>
            <person name="LaButti K."/>
            <person name="Ohm R.A."/>
            <person name="Grigoriev I.V."/>
            <person name="Pringle A."/>
        </authorList>
    </citation>
    <scope>NUCLEOTIDE SEQUENCE [LARGE SCALE GENOMIC DNA]</scope>
    <source>
        <strain evidence="9 10">SKay4041</strain>
    </source>
</reference>
<dbReference type="AlphaFoldDB" id="A0A2A9NYD7"/>
<keyword evidence="5" id="KW-0539">Nucleus</keyword>
<keyword evidence="4 6" id="KW-0862">Zinc</keyword>
<dbReference type="Gene3D" id="2.10.110.10">
    <property type="entry name" value="Cysteine Rich Protein"/>
    <property type="match status" value="2"/>
</dbReference>
<feature type="region of interest" description="Disordered" evidence="7">
    <location>
        <begin position="82"/>
        <end position="101"/>
    </location>
</feature>
<feature type="compositionally biased region" description="Basic and acidic residues" evidence="7">
    <location>
        <begin position="758"/>
        <end position="774"/>
    </location>
</feature>
<sequence>MGFCRRCGDIVTGERCKCGGIAVAPAVNWKDTEHDQDKWTRTYISRDRSTSVSSAPVKQNSKHTLNYSSTDLPSRVSEHIAATTSSRSASPLKPSITGPAPEADILPSPCDNSLSKVYGSVLQPQESLATFSCTICNIVFPPDATIYPDPRSTSAASDGRFLCRPCFVNNGGSKGTCPACSRPVLTLKSEGGFIQAMDNYWHKICFNCNKCHKNIGDSPLVDLLGRPSCLECFESCLRRDHTVEPSKTQCYSPLNSRNLGGMDLANLNSISKSREASPALDELEQRIGISKNTREGSPSLEELSQRLSSIGKEFSRPRRDSRPSERFKSPEPDFGTPERIQVTRYSTGSPVSLRRQITDSSSPAPNQEAIEEMKQRFMRGSISSIASPGSPSNNQRKSTVPSNPNSPLHTSRQITSHRTSSSSRIPPPVPMTPDLMSDTSDATTQSIFSGISQSPLFHIRETIPKSSSNELYANKYSEYENSEIDDVIVEETESQLTTPVNTPSKKLYTPPMKISSLSKIPVASQLASVCMRPPDPAPMATVENEELSSPIRCSQCAGLLFSVKGGGKCVTLPAEDGGRSTSYHVECLRCSICGDVFKETGNGQAIFVKAKGGPCHVECAPADIHTILVSGNSINPSTSETASVARKTDISSAYSSSRYERPLVSNFSTIALASSSSSSRVAVAGSLPRFGSRTTCPGCNVSVSPMERGVVPGPQGTRWHAACLICGGRDAEVQKEKERGSLWMIGRGAGGGPKEKRRKGEPGCGKKLDSAAKTDGDGGVWCRECLLLLGSSSPTKVLVPSHTGSTTKGVVAQNTGTTTIAKQFTGFGNGGEIGKESGLLRQLTGGGLSPTRSISPTKQMGGGFGSSSTTNGRPRPKSVIGIRSTKSVDEGRGMFLVRQMTGSQEECEKR</sequence>
<evidence type="ECO:0000313" key="10">
    <source>
        <dbReference type="Proteomes" id="UP000242287"/>
    </source>
</evidence>
<evidence type="ECO:0000259" key="8">
    <source>
        <dbReference type="PROSITE" id="PS50023"/>
    </source>
</evidence>
<dbReference type="OrthoDB" id="1112565at2759"/>
<name>A0A2A9NYD7_9AGAR</name>
<proteinExistence type="predicted"/>
<evidence type="ECO:0000256" key="4">
    <source>
        <dbReference type="ARBA" id="ARBA00022833"/>
    </source>
</evidence>
<dbReference type="PROSITE" id="PS50023">
    <property type="entry name" value="LIM_DOMAIN_2"/>
    <property type="match status" value="1"/>
</dbReference>
<dbReference type="PROSITE" id="PS00478">
    <property type="entry name" value="LIM_DOMAIN_1"/>
    <property type="match status" value="1"/>
</dbReference>
<evidence type="ECO:0000313" key="9">
    <source>
        <dbReference type="EMBL" id="PFH54604.1"/>
    </source>
</evidence>
<feature type="compositionally biased region" description="Low complexity" evidence="7">
    <location>
        <begin position="409"/>
        <end position="424"/>
    </location>
</feature>
<evidence type="ECO:0000256" key="5">
    <source>
        <dbReference type="ARBA" id="ARBA00023242"/>
    </source>
</evidence>
<feature type="region of interest" description="Disordered" evidence="7">
    <location>
        <begin position="844"/>
        <end position="892"/>
    </location>
</feature>
<dbReference type="STRING" id="703135.A0A2A9NYD7"/>
<dbReference type="GO" id="GO:0030036">
    <property type="term" value="P:actin cytoskeleton organization"/>
    <property type="evidence" value="ECO:0007669"/>
    <property type="project" value="TreeGrafter"/>
</dbReference>
<feature type="compositionally biased region" description="Low complexity" evidence="7">
    <location>
        <begin position="382"/>
        <end position="394"/>
    </location>
</feature>
<dbReference type="Proteomes" id="UP000242287">
    <property type="component" value="Unassembled WGS sequence"/>
</dbReference>
<evidence type="ECO:0000256" key="6">
    <source>
        <dbReference type="PROSITE-ProRule" id="PRU00125"/>
    </source>
</evidence>
<evidence type="ECO:0000256" key="7">
    <source>
        <dbReference type="SAM" id="MobiDB-lite"/>
    </source>
</evidence>
<keyword evidence="10" id="KW-1185">Reference proteome</keyword>
<comment type="subcellular location">
    <subcellularLocation>
        <location evidence="1">Nucleus</location>
    </subcellularLocation>
</comment>
<evidence type="ECO:0000256" key="1">
    <source>
        <dbReference type="ARBA" id="ARBA00004123"/>
    </source>
</evidence>
<dbReference type="GO" id="GO:0005737">
    <property type="term" value="C:cytoplasm"/>
    <property type="evidence" value="ECO:0007669"/>
    <property type="project" value="TreeGrafter"/>
</dbReference>
<gene>
    <name evidence="9" type="ORF">AMATHDRAFT_134865</name>
</gene>
<accession>A0A2A9NYD7</accession>